<accession>A0ABT4HYJ8</accession>
<protein>
    <submittedName>
        <fullName evidence="1">Uncharacterized protein</fullName>
    </submittedName>
</protein>
<dbReference type="Proteomes" id="UP001067708">
    <property type="component" value="Unassembled WGS sequence"/>
</dbReference>
<comment type="caution">
    <text evidence="1">The sequence shown here is derived from an EMBL/GenBank/DDBJ whole genome shotgun (WGS) entry which is preliminary data.</text>
</comment>
<dbReference type="RefSeq" id="WP_258417645.1">
    <property type="nucleotide sequence ID" value="NZ_JAPTNG010000009.1"/>
</dbReference>
<evidence type="ECO:0000313" key="1">
    <source>
        <dbReference type="EMBL" id="MCZ0831802.1"/>
    </source>
</evidence>
<proteinExistence type="predicted"/>
<keyword evidence="2" id="KW-1185">Reference proteome</keyword>
<organism evidence="1 2">
    <name type="scientific">Brevibacillus halotolerans</name>
    <dbReference type="NCBI Taxonomy" id="1507437"/>
    <lineage>
        <taxon>Bacteria</taxon>
        <taxon>Bacillati</taxon>
        <taxon>Bacillota</taxon>
        <taxon>Bacilli</taxon>
        <taxon>Bacillales</taxon>
        <taxon>Paenibacillaceae</taxon>
        <taxon>Brevibacillus</taxon>
    </lineage>
</organism>
<name>A0ABT4HYJ8_9BACL</name>
<gene>
    <name evidence="1" type="ORF">O0535_13740</name>
</gene>
<evidence type="ECO:0000313" key="2">
    <source>
        <dbReference type="Proteomes" id="UP001067708"/>
    </source>
</evidence>
<sequence length="63" mass="7104">MKIKQGDYLEMMGGRAFEVLDGESWDGISGELTLVEVDENNNHIGKAFDYEITISSPIRDVIR</sequence>
<reference evidence="1" key="1">
    <citation type="submission" date="2022-09" db="EMBL/GenBank/DDBJ databases">
        <title>Genome analysis and characterization of larvicidal activity of Brevibacillus strains.</title>
        <authorList>
            <person name="Patrusheva E.V."/>
            <person name="Izotova A.O."/>
            <person name="Toshchakov S.V."/>
            <person name="Sineoky S.P."/>
        </authorList>
    </citation>
    <scope>NUCLEOTIDE SEQUENCE</scope>
    <source>
        <strain evidence="1">VKPM_B-13244</strain>
    </source>
</reference>
<dbReference type="EMBL" id="JAPTNG010000009">
    <property type="protein sequence ID" value="MCZ0831802.1"/>
    <property type="molecule type" value="Genomic_DNA"/>
</dbReference>